<dbReference type="GO" id="GO:1904680">
    <property type="term" value="F:peptide transmembrane transporter activity"/>
    <property type="evidence" value="ECO:0007669"/>
    <property type="project" value="TreeGrafter"/>
</dbReference>
<dbReference type="GO" id="GO:0015833">
    <property type="term" value="P:peptide transport"/>
    <property type="evidence" value="ECO:0007669"/>
    <property type="project" value="TreeGrafter"/>
</dbReference>
<dbReference type="Gene3D" id="3.10.105.10">
    <property type="entry name" value="Dipeptide-binding Protein, Domain 3"/>
    <property type="match status" value="2"/>
</dbReference>
<keyword evidence="3" id="KW-0732">Signal</keyword>
<dbReference type="PANTHER" id="PTHR30290">
    <property type="entry name" value="PERIPLASMIC BINDING COMPONENT OF ABC TRANSPORTER"/>
    <property type="match status" value="1"/>
</dbReference>
<evidence type="ECO:0000256" key="3">
    <source>
        <dbReference type="ARBA" id="ARBA00022729"/>
    </source>
</evidence>
<dbReference type="EMBL" id="AMFJ01021595">
    <property type="protein sequence ID" value="EKD66830.1"/>
    <property type="molecule type" value="Genomic_DNA"/>
</dbReference>
<comment type="similarity">
    <text evidence="1">Belongs to the bacterial solute-binding protein 5 family.</text>
</comment>
<gene>
    <name evidence="5" type="ORF">ACD_49C00009G0055</name>
</gene>
<evidence type="ECO:0000256" key="1">
    <source>
        <dbReference type="ARBA" id="ARBA00005695"/>
    </source>
</evidence>
<name>K2AFN7_9BACT</name>
<sequence>MILATFHILYVYMYDGSKVVPKKWWTLSVWFVWNSPSLNPLDFWVDQSNDYILQFMYRSLLRYNFENKKMEWDLANCDLWKNFSKIKCYIKDSAVWSDGSPITKDDIIETYNTLKNTDINKWLKSILDNIDIRDNWWYIEFSSKNADVLLLDVFTIPVVKKDQIEKFKNNSSTENLSFITSWAYDFSKKEFDAEYSAKKITLTKSLNKLYDSDYYISKIIFKFFQDKNNLLKNENTLNIIFPSDEKELFVSPRYRKYNFLFPQYIGLFLNTEKMGSLDLRKTVLFQLENAAYPEYSDKNWKKVNNPFLWEESIIPEITNKNFVSIVNSLGFYKKDNLLWEINKKYDTLLKPQSGITEIPSNTYFKTPSSKKIYFRFWGSSEMLISGNVPAGVTWVYINDFKLKSFVTWNTKFYFRATTEFKTLNIWANNYSLYFEINWKKIKKETLTVYYYQNKDDLENKQKEVLANLGKTKAISKESTDKLNLEKEGEIAKVWALDNSYFYDKNYNKFTLSLYFVNEWPYFSYYTKRIKEELQLLGIELNIKEITQKELNTMLSKWEKNYDMLLAWVNHGLFDYNIFPFYHSSQAKIWFNFSKLKSIPLDLLLEKLKASELDPEKLKQIKKESLEVLKREAVVKTFFNPYSFFYIDQNIKNIHEYSLIPYKYYSYDVIKNSYIKEDRIIDYSQKGISSFFSWLKKSF</sequence>
<dbReference type="InterPro" id="IPR000914">
    <property type="entry name" value="SBP_5_dom"/>
</dbReference>
<dbReference type="PANTHER" id="PTHR30290:SF9">
    <property type="entry name" value="OLIGOPEPTIDE-BINDING PROTEIN APPA"/>
    <property type="match status" value="1"/>
</dbReference>
<accession>K2AFN7</accession>
<evidence type="ECO:0000313" key="5">
    <source>
        <dbReference type="EMBL" id="EKD66830.1"/>
    </source>
</evidence>
<dbReference type="Gene3D" id="3.90.76.10">
    <property type="entry name" value="Dipeptide-binding Protein, Domain 1"/>
    <property type="match status" value="1"/>
</dbReference>
<evidence type="ECO:0000259" key="4">
    <source>
        <dbReference type="Pfam" id="PF00496"/>
    </source>
</evidence>
<comment type="caution">
    <text evidence="5">The sequence shown here is derived from an EMBL/GenBank/DDBJ whole genome shotgun (WGS) entry which is preliminary data.</text>
</comment>
<feature type="domain" description="Solute-binding protein family 5" evidence="4">
    <location>
        <begin position="85"/>
        <end position="280"/>
    </location>
</feature>
<evidence type="ECO:0000256" key="2">
    <source>
        <dbReference type="ARBA" id="ARBA00022448"/>
    </source>
</evidence>
<proteinExistence type="inferred from homology"/>
<dbReference type="Gene3D" id="3.40.190.10">
    <property type="entry name" value="Periplasmic binding protein-like II"/>
    <property type="match status" value="1"/>
</dbReference>
<dbReference type="SUPFAM" id="SSF53850">
    <property type="entry name" value="Periplasmic binding protein-like II"/>
    <property type="match status" value="2"/>
</dbReference>
<dbReference type="AlphaFoldDB" id="K2AFN7"/>
<reference evidence="5" key="1">
    <citation type="journal article" date="2012" name="Science">
        <title>Fermentation, hydrogen, and sulfur metabolism in multiple uncultivated bacterial phyla.</title>
        <authorList>
            <person name="Wrighton K.C."/>
            <person name="Thomas B.C."/>
            <person name="Sharon I."/>
            <person name="Miller C.S."/>
            <person name="Castelle C.J."/>
            <person name="VerBerkmoes N.C."/>
            <person name="Wilkins M.J."/>
            <person name="Hettich R.L."/>
            <person name="Lipton M.S."/>
            <person name="Williams K.H."/>
            <person name="Long P.E."/>
            <person name="Banfield J.F."/>
        </authorList>
    </citation>
    <scope>NUCLEOTIDE SEQUENCE [LARGE SCALE GENOMIC DNA]</scope>
</reference>
<keyword evidence="2" id="KW-0813">Transport</keyword>
<dbReference type="Pfam" id="PF00496">
    <property type="entry name" value="SBP_bac_5"/>
    <property type="match status" value="1"/>
</dbReference>
<protein>
    <recommendedName>
        <fullName evidence="4">Solute-binding protein family 5 domain-containing protein</fullName>
    </recommendedName>
</protein>
<dbReference type="InterPro" id="IPR039424">
    <property type="entry name" value="SBP_5"/>
</dbReference>
<organism evidence="5">
    <name type="scientific">uncultured bacterium</name>
    <name type="common">gcode 4</name>
    <dbReference type="NCBI Taxonomy" id="1234023"/>
    <lineage>
        <taxon>Bacteria</taxon>
        <taxon>environmental samples</taxon>
    </lineage>
</organism>